<dbReference type="OrthoDB" id="345269at2"/>
<dbReference type="KEGG" id="aym:YM304_20260"/>
<evidence type="ECO:0000313" key="3">
    <source>
        <dbReference type="Proteomes" id="UP000011863"/>
    </source>
</evidence>
<keyword evidence="3" id="KW-1185">Reference proteome</keyword>
<feature type="domain" description="AAA" evidence="1">
    <location>
        <begin position="4"/>
        <end position="179"/>
    </location>
</feature>
<dbReference type="EMBL" id="AP012057">
    <property type="protein sequence ID" value="BAN02340.1"/>
    <property type="molecule type" value="Genomic_DNA"/>
</dbReference>
<name>A0A6C7E7C2_ILUCY</name>
<protein>
    <submittedName>
        <fullName evidence="2">Putative Soj/ParA-related protein</fullName>
    </submittedName>
</protein>
<dbReference type="CDD" id="cd02042">
    <property type="entry name" value="ParAB_family"/>
    <property type="match status" value="1"/>
</dbReference>
<dbReference type="SUPFAM" id="SSF52540">
    <property type="entry name" value="P-loop containing nucleoside triphosphate hydrolases"/>
    <property type="match status" value="1"/>
</dbReference>
<organism evidence="2 3">
    <name type="scientific">Ilumatobacter coccineus (strain NBRC 103263 / KCTC 29153 / YM16-304)</name>
    <dbReference type="NCBI Taxonomy" id="1313172"/>
    <lineage>
        <taxon>Bacteria</taxon>
        <taxon>Bacillati</taxon>
        <taxon>Actinomycetota</taxon>
        <taxon>Acidimicrobiia</taxon>
        <taxon>Acidimicrobiales</taxon>
        <taxon>Ilumatobacteraceae</taxon>
        <taxon>Ilumatobacter</taxon>
    </lineage>
</organism>
<dbReference type="InterPro" id="IPR050678">
    <property type="entry name" value="DNA_Partitioning_ATPase"/>
</dbReference>
<dbReference type="RefSeq" id="WP_015441587.1">
    <property type="nucleotide sequence ID" value="NC_020520.1"/>
</dbReference>
<dbReference type="PANTHER" id="PTHR13696:SF96">
    <property type="entry name" value="COBQ_COBB_MIND_PARA NUCLEOTIDE BINDING DOMAIN-CONTAINING PROTEIN"/>
    <property type="match status" value="1"/>
</dbReference>
<evidence type="ECO:0000259" key="1">
    <source>
        <dbReference type="Pfam" id="PF13614"/>
    </source>
</evidence>
<dbReference type="Proteomes" id="UP000011863">
    <property type="component" value="Chromosome"/>
</dbReference>
<accession>A0A6C7E7C2</accession>
<dbReference type="PIRSF" id="PIRSF009320">
    <property type="entry name" value="Nuc_binding_HP_1000"/>
    <property type="match status" value="1"/>
</dbReference>
<dbReference type="PANTHER" id="PTHR13696">
    <property type="entry name" value="P-LOOP CONTAINING NUCLEOSIDE TRIPHOSPHATE HYDROLASE"/>
    <property type="match status" value="1"/>
</dbReference>
<dbReference type="AlphaFoldDB" id="A0A6C7E7C2"/>
<dbReference type="InterPro" id="IPR027417">
    <property type="entry name" value="P-loop_NTPase"/>
</dbReference>
<sequence length="260" mass="27672">MTDRTVAVLNQKGGVGKTTVTLGLASAAMSAGRRVLVIDLDPQGSSSWVLGVDPETAVVSVGDVLAAKPKSGALLDAIVVSEWSDLIDVVPARPDQQQLEDGTATRLAKVLAKSAAALDEYEAILIDCPPSLGNLTTNALAAARHALIVVEPSALGLRGIGGVADVIDSVWDLHNPDLELSGVVLNRVPAVSNEAERRIDELGRIVGKSAIWQPPIPQRVVFNQAVGERRPIHSYGRRASDATEVFDRLWATMRRTLRSR</sequence>
<dbReference type="Pfam" id="PF13614">
    <property type="entry name" value="AAA_31"/>
    <property type="match status" value="1"/>
</dbReference>
<evidence type="ECO:0000313" key="2">
    <source>
        <dbReference type="EMBL" id="BAN02340.1"/>
    </source>
</evidence>
<dbReference type="InterPro" id="IPR025669">
    <property type="entry name" value="AAA_dom"/>
</dbReference>
<gene>
    <name evidence="2" type="ORF">YM304_20260</name>
</gene>
<reference evidence="2 3" key="1">
    <citation type="journal article" date="2013" name="Int. J. Syst. Evol. Microbiol.">
        <title>Ilumatobacter nonamiense sp. nov. and Ilumatobacter coccineum sp. nov., isolated from seashore sand.</title>
        <authorList>
            <person name="Matsumoto A."/>
            <person name="Kasai H."/>
            <person name="Matsuo Y."/>
            <person name="Shizuri Y."/>
            <person name="Ichikawa N."/>
            <person name="Fujita N."/>
            <person name="Omura S."/>
            <person name="Takahashi Y."/>
        </authorList>
    </citation>
    <scope>NUCLEOTIDE SEQUENCE [LARGE SCALE GENOMIC DNA]</scope>
    <source>
        <strain evidence="3">NBRC 103263 / KCTC 29153 / YM16-304</strain>
    </source>
</reference>
<proteinExistence type="predicted"/>
<dbReference type="Gene3D" id="3.40.50.300">
    <property type="entry name" value="P-loop containing nucleotide triphosphate hydrolases"/>
    <property type="match status" value="1"/>
</dbReference>